<gene>
    <name evidence="7" type="primary">LOC111009080</name>
</gene>
<dbReference type="AlphaFoldDB" id="A0A6J1CB50"/>
<evidence type="ECO:0000256" key="4">
    <source>
        <dbReference type="SAM" id="SignalP"/>
    </source>
</evidence>
<organism evidence="6 7">
    <name type="scientific">Momordica charantia</name>
    <name type="common">Bitter gourd</name>
    <name type="synonym">Balsam pear</name>
    <dbReference type="NCBI Taxonomy" id="3673"/>
    <lineage>
        <taxon>Eukaryota</taxon>
        <taxon>Viridiplantae</taxon>
        <taxon>Streptophyta</taxon>
        <taxon>Embryophyta</taxon>
        <taxon>Tracheophyta</taxon>
        <taxon>Spermatophyta</taxon>
        <taxon>Magnoliopsida</taxon>
        <taxon>eudicotyledons</taxon>
        <taxon>Gunneridae</taxon>
        <taxon>Pentapetalae</taxon>
        <taxon>rosids</taxon>
        <taxon>fabids</taxon>
        <taxon>Cucurbitales</taxon>
        <taxon>Cucurbitaceae</taxon>
        <taxon>Momordiceae</taxon>
        <taxon>Momordica</taxon>
    </lineage>
</organism>
<dbReference type="RefSeq" id="XP_022137713.1">
    <property type="nucleotide sequence ID" value="XM_022282021.1"/>
</dbReference>
<accession>A0A6J1CB50</accession>
<keyword evidence="4" id="KW-0732">Signal</keyword>
<evidence type="ECO:0000313" key="6">
    <source>
        <dbReference type="Proteomes" id="UP000504603"/>
    </source>
</evidence>
<feature type="chain" id="PRO_5027004106" evidence="4">
    <location>
        <begin position="23"/>
        <end position="321"/>
    </location>
</feature>
<dbReference type="FunFam" id="3.90.550.10:FF:000221">
    <property type="entry name" value="Glycosyltransferase family protein 47"/>
    <property type="match status" value="1"/>
</dbReference>
<dbReference type="OrthoDB" id="5954868at2759"/>
<evidence type="ECO:0000256" key="3">
    <source>
        <dbReference type="ARBA" id="ARBA00023157"/>
    </source>
</evidence>
<evidence type="ECO:0000259" key="5">
    <source>
        <dbReference type="Pfam" id="PF09258"/>
    </source>
</evidence>
<keyword evidence="3" id="KW-1015">Disulfide bond</keyword>
<keyword evidence="2" id="KW-0808">Transferase</keyword>
<reference evidence="7" key="1">
    <citation type="submission" date="2025-08" db="UniProtKB">
        <authorList>
            <consortium name="RefSeq"/>
        </authorList>
    </citation>
    <scope>IDENTIFICATION</scope>
    <source>
        <strain evidence="7">OHB3-1</strain>
    </source>
</reference>
<feature type="signal peptide" evidence="4">
    <location>
        <begin position="1"/>
        <end position="22"/>
    </location>
</feature>
<dbReference type="PANTHER" id="PTHR48409:SF1">
    <property type="entry name" value="GLYCOSYLTRANSFERASE FAMILY PROTEIN 64 C3"/>
    <property type="match status" value="1"/>
</dbReference>
<dbReference type="GO" id="GO:0016020">
    <property type="term" value="C:membrane"/>
    <property type="evidence" value="ECO:0007669"/>
    <property type="project" value="InterPro"/>
</dbReference>
<dbReference type="PANTHER" id="PTHR48409">
    <property type="entry name" value="GLYCOSYLTRANSFERASE FAMILY PROTEIN 64 C3"/>
    <property type="match status" value="1"/>
</dbReference>
<dbReference type="Proteomes" id="UP000504603">
    <property type="component" value="Unplaced"/>
</dbReference>
<dbReference type="InterPro" id="IPR053318">
    <property type="entry name" value="GT64"/>
</dbReference>
<dbReference type="KEGG" id="mcha:111009080"/>
<feature type="domain" description="Glycosyl transferase 64" evidence="5">
    <location>
        <begin position="42"/>
        <end position="300"/>
    </location>
</feature>
<evidence type="ECO:0000313" key="7">
    <source>
        <dbReference type="RefSeq" id="XP_022137713.1"/>
    </source>
</evidence>
<comment type="similarity">
    <text evidence="1">Belongs to the glycosyltransferase 64 family.</text>
</comment>
<name>A0A6J1CB50_MOMCH</name>
<dbReference type="InterPro" id="IPR029044">
    <property type="entry name" value="Nucleotide-diphossugar_trans"/>
</dbReference>
<sequence>MKFKSPTIFFFLLSFSAAVSSTADRCAAEFRPDRRNLRSDQITVLINGYYESRIPLLQSIASTYAASPFVRAVLVLWGNPSTPRETLTQLARNLTAGPISLIRQSSNSLNARFLPRRSIETGAVLICDDDVEIDTKSLEFAFRIWGRNPERLVGFFVRSHDIDLSKREWIYTVHPDKYSIVLTKLMILKTEYLFEYSCGGGEAMADMRRVVDRARNCEDILMNFVVADMSNAGPILVAAQRIRDWGDPRNDDGHERLGLTEVGLSNRKGQHRKRRGRCITEFHRLLGRMPLRYSYGKFVNSVGEQGLCRKGGKLVPCDQNI</sequence>
<proteinExistence type="inferred from homology"/>
<dbReference type="SUPFAM" id="SSF53448">
    <property type="entry name" value="Nucleotide-diphospho-sugar transferases"/>
    <property type="match status" value="1"/>
</dbReference>
<dbReference type="InterPro" id="IPR015338">
    <property type="entry name" value="GT64_dom"/>
</dbReference>
<dbReference type="GeneID" id="111009080"/>
<evidence type="ECO:0000256" key="1">
    <source>
        <dbReference type="ARBA" id="ARBA00008700"/>
    </source>
</evidence>
<dbReference type="Gene3D" id="3.90.550.10">
    <property type="entry name" value="Spore Coat Polysaccharide Biosynthesis Protein SpsA, Chain A"/>
    <property type="match status" value="1"/>
</dbReference>
<keyword evidence="6" id="KW-1185">Reference proteome</keyword>
<dbReference type="Pfam" id="PF09258">
    <property type="entry name" value="Glyco_transf_64"/>
    <property type="match status" value="1"/>
</dbReference>
<evidence type="ECO:0000256" key="2">
    <source>
        <dbReference type="ARBA" id="ARBA00022679"/>
    </source>
</evidence>
<dbReference type="GO" id="GO:0016757">
    <property type="term" value="F:glycosyltransferase activity"/>
    <property type="evidence" value="ECO:0007669"/>
    <property type="project" value="InterPro"/>
</dbReference>
<protein>
    <submittedName>
        <fullName evidence="7">Glycosyltransferase family protein 64 C3</fullName>
    </submittedName>
</protein>